<dbReference type="InterPro" id="IPR058248">
    <property type="entry name" value="Lxx211020-like"/>
</dbReference>
<dbReference type="OrthoDB" id="9796962at2"/>
<dbReference type="Proteomes" id="UP000014115">
    <property type="component" value="Unassembled WGS sequence"/>
</dbReference>
<dbReference type="EMBL" id="AMRG01000001">
    <property type="protein sequence ID" value="EKE87434.1"/>
    <property type="molecule type" value="Genomic_DNA"/>
</dbReference>
<dbReference type="SUPFAM" id="SSF110087">
    <property type="entry name" value="DR1885-like metal-binding protein"/>
    <property type="match status" value="1"/>
</dbReference>
<reference evidence="2 3" key="1">
    <citation type="journal article" date="2012" name="J. Bacteriol.">
        <title>Genome Sequence of Idiomarina xiamenensis Type Strain 10-D-4.</title>
        <authorList>
            <person name="Lai Q."/>
            <person name="Wang L."/>
            <person name="Wang W."/>
            <person name="Shao Z."/>
        </authorList>
    </citation>
    <scope>NUCLEOTIDE SEQUENCE [LARGE SCALE GENOMIC DNA]</scope>
    <source>
        <strain evidence="2 3">10-D-4</strain>
    </source>
</reference>
<feature type="chain" id="PRO_5003860208" description="Copper chaperone PCu(A)C" evidence="1">
    <location>
        <begin position="20"/>
        <end position="139"/>
    </location>
</feature>
<proteinExistence type="predicted"/>
<evidence type="ECO:0000313" key="3">
    <source>
        <dbReference type="Proteomes" id="UP000014115"/>
    </source>
</evidence>
<keyword evidence="3" id="KW-1185">Reference proteome</keyword>
<keyword evidence="1" id="KW-0732">Signal</keyword>
<dbReference type="Pfam" id="PF04314">
    <property type="entry name" value="PCuAC"/>
    <property type="match status" value="1"/>
</dbReference>
<dbReference type="InterPro" id="IPR007410">
    <property type="entry name" value="LpqE-like"/>
</dbReference>
<evidence type="ECO:0000256" key="1">
    <source>
        <dbReference type="SAM" id="SignalP"/>
    </source>
</evidence>
<dbReference type="PANTHER" id="PTHR36302">
    <property type="entry name" value="BLR7088 PROTEIN"/>
    <property type="match status" value="1"/>
</dbReference>
<comment type="caution">
    <text evidence="2">The sequence shown here is derived from an EMBL/GenBank/DDBJ whole genome shotgun (WGS) entry which is preliminary data.</text>
</comment>
<protein>
    <recommendedName>
        <fullName evidence="4">Copper chaperone PCu(A)C</fullName>
    </recommendedName>
</protein>
<sequence>MRAWIVLMAGLLALPSAFAAELTINNAWLKQPIPGSDNGAAYASLHNDSEQTVVITGVSSNAAERTEIHEHQMQQGMMKMVHLPELRIAPGETASFNPGGLHFMLFKLNPQLRVGEQVNFTLRFEDGSEQQFQARVKAI</sequence>
<dbReference type="InterPro" id="IPR036182">
    <property type="entry name" value="PCuAC_sf"/>
</dbReference>
<gene>
    <name evidence="2" type="ORF">A10D4_00020</name>
</gene>
<dbReference type="PATRIC" id="fig|740709.3.peg.4"/>
<organism evidence="2 3">
    <name type="scientific">Idiomarina xiamenensis 10-D-4</name>
    <dbReference type="NCBI Taxonomy" id="740709"/>
    <lineage>
        <taxon>Bacteria</taxon>
        <taxon>Pseudomonadati</taxon>
        <taxon>Pseudomonadota</taxon>
        <taxon>Gammaproteobacteria</taxon>
        <taxon>Alteromonadales</taxon>
        <taxon>Idiomarinaceae</taxon>
        <taxon>Idiomarina</taxon>
    </lineage>
</organism>
<dbReference type="eggNOG" id="COG2847">
    <property type="taxonomic scope" value="Bacteria"/>
</dbReference>
<name>K2KXY4_9GAMM</name>
<feature type="signal peptide" evidence="1">
    <location>
        <begin position="1"/>
        <end position="19"/>
    </location>
</feature>
<evidence type="ECO:0008006" key="4">
    <source>
        <dbReference type="Google" id="ProtNLM"/>
    </source>
</evidence>
<accession>K2KXY4</accession>
<dbReference type="Gene3D" id="2.60.40.1890">
    <property type="entry name" value="PCu(A)C copper chaperone"/>
    <property type="match status" value="1"/>
</dbReference>
<evidence type="ECO:0000313" key="2">
    <source>
        <dbReference type="EMBL" id="EKE87434.1"/>
    </source>
</evidence>
<dbReference type="PANTHER" id="PTHR36302:SF1">
    <property type="entry name" value="COPPER CHAPERONE PCU(A)C"/>
    <property type="match status" value="1"/>
</dbReference>
<dbReference type="STRING" id="740709.A10D4_00020"/>
<dbReference type="AlphaFoldDB" id="K2KXY4"/>